<keyword evidence="2 8" id="KW-0813">Transport</keyword>
<evidence type="ECO:0000256" key="8">
    <source>
        <dbReference type="HAMAP-Rule" id="MF_01416"/>
    </source>
</evidence>
<comment type="subcellular location">
    <subcellularLocation>
        <location evidence="8">Cell membrane</location>
        <topology evidence="8">Peripheral membrane protein</topology>
    </subcellularLocation>
    <subcellularLocation>
        <location evidence="1">Membrane</location>
    </subcellularLocation>
</comment>
<name>A0A1A9GS66_9ACTN</name>
<evidence type="ECO:0000256" key="3">
    <source>
        <dbReference type="ARBA" id="ARBA00022781"/>
    </source>
</evidence>
<dbReference type="GO" id="GO:0005886">
    <property type="term" value="C:plasma membrane"/>
    <property type="evidence" value="ECO:0007669"/>
    <property type="project" value="UniProtKB-SubCell"/>
</dbReference>
<sequence length="272" mass="28589">MTSDFRGASADAVATLIGELETLVSGSPDVATQVSGDLFSVATSLRGEGALRRFATDGSVAAEAKTGVVGEVFGGKVSEQALGLLRAAVGRRWRAPRDLADALEHLSVVALVRAAVGEAERLADELFAFSQVVKEQPSLRDALSDPARSHADKARLVDDLLAAKALPSTVRLVKQSLAGTYRTVSVALAEYQKVVAAVQNEGVATVRAARELSADERARLADALSRQYGRPVHLNLVVDPAVIGGIRVEIGDDVIDGTVSSRLDDARRRLAG</sequence>
<keyword evidence="8" id="KW-1003">Cell membrane</keyword>
<comment type="similarity">
    <text evidence="8">Belongs to the ATPase delta chain family.</text>
</comment>
<dbReference type="NCBIfam" id="NF009967">
    <property type="entry name" value="PRK13430.1"/>
    <property type="match status" value="1"/>
</dbReference>
<accession>A0A1A9GS66</accession>
<dbReference type="KEGG" id="ndk:I601_3927"/>
<dbReference type="PATRIC" id="fig|1300347.3.peg.3933"/>
<evidence type="ECO:0000256" key="4">
    <source>
        <dbReference type="ARBA" id="ARBA00023065"/>
    </source>
</evidence>
<evidence type="ECO:0000256" key="6">
    <source>
        <dbReference type="ARBA" id="ARBA00023196"/>
    </source>
</evidence>
<keyword evidence="7 8" id="KW-0066">ATP synthesis</keyword>
<gene>
    <name evidence="8 9" type="primary">atpH</name>
    <name evidence="9" type="ORF">I601_3927</name>
</gene>
<dbReference type="Proteomes" id="UP000077868">
    <property type="component" value="Chromosome"/>
</dbReference>
<evidence type="ECO:0000256" key="5">
    <source>
        <dbReference type="ARBA" id="ARBA00023136"/>
    </source>
</evidence>
<organism evidence="9 10">
    <name type="scientific">Nocardioides dokdonensis FR1436</name>
    <dbReference type="NCBI Taxonomy" id="1300347"/>
    <lineage>
        <taxon>Bacteria</taxon>
        <taxon>Bacillati</taxon>
        <taxon>Actinomycetota</taxon>
        <taxon>Actinomycetes</taxon>
        <taxon>Propionibacteriales</taxon>
        <taxon>Nocardioidaceae</taxon>
        <taxon>Nocardioides</taxon>
    </lineage>
</organism>
<dbReference type="InterPro" id="IPR020781">
    <property type="entry name" value="ATPase_OSCP/d_CS"/>
</dbReference>
<dbReference type="EMBL" id="CP015079">
    <property type="protein sequence ID" value="ANH40325.1"/>
    <property type="molecule type" value="Genomic_DNA"/>
</dbReference>
<keyword evidence="10" id="KW-1185">Reference proteome</keyword>
<dbReference type="STRING" id="1300347.I601_3927"/>
<evidence type="ECO:0000256" key="2">
    <source>
        <dbReference type="ARBA" id="ARBA00022448"/>
    </source>
</evidence>
<reference evidence="9 10" key="1">
    <citation type="submission" date="2016-03" db="EMBL/GenBank/DDBJ databases">
        <title>Complete genome sequence of a soil Actinobacterium, Nocardioides dokdonensis FR1436.</title>
        <authorList>
            <person name="Kwon S.-K."/>
            <person name="Kim K."/>
            <person name="Kim J.F."/>
        </authorList>
    </citation>
    <scope>NUCLEOTIDE SEQUENCE [LARGE SCALE GENOMIC DNA]</scope>
    <source>
        <strain evidence="9 10">FR1436</strain>
    </source>
</reference>
<protein>
    <recommendedName>
        <fullName evidence="8">ATP synthase subunit delta</fullName>
    </recommendedName>
    <alternativeName>
        <fullName evidence="8">ATP synthase F(1) sector subunit delta</fullName>
    </alternativeName>
    <alternativeName>
        <fullName evidence="8">F-type ATPase subunit delta</fullName>
        <shortName evidence="8">F-ATPase subunit delta</shortName>
    </alternativeName>
</protein>
<dbReference type="HAMAP" id="MF_01416">
    <property type="entry name" value="ATP_synth_delta_bact"/>
    <property type="match status" value="1"/>
</dbReference>
<dbReference type="PROSITE" id="PS00389">
    <property type="entry name" value="ATPASE_DELTA"/>
    <property type="match status" value="1"/>
</dbReference>
<dbReference type="InterPro" id="IPR026015">
    <property type="entry name" value="ATP_synth_OSCP/delta_N_sf"/>
</dbReference>
<dbReference type="InterPro" id="IPR000711">
    <property type="entry name" value="ATPase_OSCP/dsu"/>
</dbReference>
<keyword evidence="4 8" id="KW-0406">Ion transport</keyword>
<keyword evidence="3 8" id="KW-0375">Hydrogen ion transport</keyword>
<keyword evidence="6 8" id="KW-0139">CF(1)</keyword>
<dbReference type="Pfam" id="PF00213">
    <property type="entry name" value="OSCP"/>
    <property type="match status" value="1"/>
</dbReference>
<comment type="function">
    <text evidence="8">This protein is part of the stalk that links CF(0) to CF(1). It either transmits conformational changes from CF(0) to CF(1) or is implicated in proton conduction.</text>
</comment>
<evidence type="ECO:0000313" key="10">
    <source>
        <dbReference type="Proteomes" id="UP000077868"/>
    </source>
</evidence>
<evidence type="ECO:0000313" key="9">
    <source>
        <dbReference type="EMBL" id="ANH40325.1"/>
    </source>
</evidence>
<comment type="function">
    <text evidence="8">F(1)F(0) ATP synthase produces ATP from ADP in the presence of a proton or sodium gradient. F-type ATPases consist of two structural domains, F(1) containing the extramembraneous catalytic core and F(0) containing the membrane proton channel, linked together by a central stalk and a peripheral stalk. During catalysis, ATP synthesis in the catalytic domain of F(1) is coupled via a rotary mechanism of the central stalk subunits to proton translocation.</text>
</comment>
<dbReference type="AlphaFoldDB" id="A0A1A9GS66"/>
<dbReference type="OrthoDB" id="5242917at2"/>
<dbReference type="PANTHER" id="PTHR11910">
    <property type="entry name" value="ATP SYNTHASE DELTA CHAIN"/>
    <property type="match status" value="1"/>
</dbReference>
<evidence type="ECO:0000256" key="7">
    <source>
        <dbReference type="ARBA" id="ARBA00023310"/>
    </source>
</evidence>
<keyword evidence="5 8" id="KW-0472">Membrane</keyword>
<dbReference type="Gene3D" id="1.10.520.20">
    <property type="entry name" value="N-terminal domain of the delta subunit of the F1F0-ATP synthase"/>
    <property type="match status" value="1"/>
</dbReference>
<dbReference type="GO" id="GO:0046933">
    <property type="term" value="F:proton-transporting ATP synthase activity, rotational mechanism"/>
    <property type="evidence" value="ECO:0007669"/>
    <property type="project" value="UniProtKB-UniRule"/>
</dbReference>
<dbReference type="RefSeq" id="WP_068113471.1">
    <property type="nucleotide sequence ID" value="NZ_CP015079.1"/>
</dbReference>
<dbReference type="NCBIfam" id="TIGR01145">
    <property type="entry name" value="ATP_synt_delta"/>
    <property type="match status" value="1"/>
</dbReference>
<evidence type="ECO:0000256" key="1">
    <source>
        <dbReference type="ARBA" id="ARBA00004370"/>
    </source>
</evidence>
<proteinExistence type="inferred from homology"/>
<dbReference type="GO" id="GO:0045259">
    <property type="term" value="C:proton-transporting ATP synthase complex"/>
    <property type="evidence" value="ECO:0007669"/>
    <property type="project" value="UniProtKB-KW"/>
</dbReference>